<feature type="region of interest" description="Disordered" evidence="1">
    <location>
        <begin position="195"/>
        <end position="287"/>
    </location>
</feature>
<feature type="region of interest" description="Disordered" evidence="1">
    <location>
        <begin position="303"/>
        <end position="357"/>
    </location>
</feature>
<evidence type="ECO:0000313" key="3">
    <source>
        <dbReference type="Proteomes" id="UP000027222"/>
    </source>
</evidence>
<dbReference type="OrthoDB" id="3071408at2759"/>
<feature type="compositionally biased region" description="Low complexity" evidence="1">
    <location>
        <begin position="14"/>
        <end position="30"/>
    </location>
</feature>
<feature type="compositionally biased region" description="Polar residues" evidence="1">
    <location>
        <begin position="655"/>
        <end position="668"/>
    </location>
</feature>
<organism evidence="2 3">
    <name type="scientific">Galerina marginata (strain CBS 339.88)</name>
    <dbReference type="NCBI Taxonomy" id="685588"/>
    <lineage>
        <taxon>Eukaryota</taxon>
        <taxon>Fungi</taxon>
        <taxon>Dikarya</taxon>
        <taxon>Basidiomycota</taxon>
        <taxon>Agaricomycotina</taxon>
        <taxon>Agaricomycetes</taxon>
        <taxon>Agaricomycetidae</taxon>
        <taxon>Agaricales</taxon>
        <taxon>Agaricineae</taxon>
        <taxon>Strophariaceae</taxon>
        <taxon>Galerina</taxon>
    </lineage>
</organism>
<feature type="compositionally biased region" description="Low complexity" evidence="1">
    <location>
        <begin position="140"/>
        <end position="150"/>
    </location>
</feature>
<feature type="compositionally biased region" description="Low complexity" evidence="1">
    <location>
        <begin position="409"/>
        <end position="447"/>
    </location>
</feature>
<proteinExistence type="predicted"/>
<reference evidence="3" key="1">
    <citation type="journal article" date="2014" name="Proc. Natl. Acad. Sci. U.S.A.">
        <title>Extensive sampling of basidiomycete genomes demonstrates inadequacy of the white-rot/brown-rot paradigm for wood decay fungi.</title>
        <authorList>
            <person name="Riley R."/>
            <person name="Salamov A.A."/>
            <person name="Brown D.W."/>
            <person name="Nagy L.G."/>
            <person name="Floudas D."/>
            <person name="Held B.W."/>
            <person name="Levasseur A."/>
            <person name="Lombard V."/>
            <person name="Morin E."/>
            <person name="Otillar R."/>
            <person name="Lindquist E.A."/>
            <person name="Sun H."/>
            <person name="LaButti K.M."/>
            <person name="Schmutz J."/>
            <person name="Jabbour D."/>
            <person name="Luo H."/>
            <person name="Baker S.E."/>
            <person name="Pisabarro A.G."/>
            <person name="Walton J.D."/>
            <person name="Blanchette R.A."/>
            <person name="Henrissat B."/>
            <person name="Martin F."/>
            <person name="Cullen D."/>
            <person name="Hibbett D.S."/>
            <person name="Grigoriev I.V."/>
        </authorList>
    </citation>
    <scope>NUCLEOTIDE SEQUENCE [LARGE SCALE GENOMIC DNA]</scope>
    <source>
        <strain evidence="3">CBS 339.88</strain>
    </source>
</reference>
<evidence type="ECO:0000256" key="1">
    <source>
        <dbReference type="SAM" id="MobiDB-lite"/>
    </source>
</evidence>
<dbReference type="STRING" id="685588.A0A067SGW9"/>
<feature type="region of interest" description="Disordered" evidence="1">
    <location>
        <begin position="548"/>
        <end position="601"/>
    </location>
</feature>
<gene>
    <name evidence="2" type="ORF">GALMADRAFT_891423</name>
</gene>
<keyword evidence="3" id="KW-1185">Reference proteome</keyword>
<feature type="compositionally biased region" description="Acidic residues" evidence="1">
    <location>
        <begin position="125"/>
        <end position="136"/>
    </location>
</feature>
<evidence type="ECO:0000313" key="2">
    <source>
        <dbReference type="EMBL" id="KDR70200.1"/>
    </source>
</evidence>
<feature type="compositionally biased region" description="Polar residues" evidence="1">
    <location>
        <begin position="64"/>
        <end position="81"/>
    </location>
</feature>
<feature type="compositionally biased region" description="Low complexity" evidence="1">
    <location>
        <begin position="243"/>
        <end position="253"/>
    </location>
</feature>
<protein>
    <submittedName>
        <fullName evidence="2">Uncharacterized protein</fullName>
    </submittedName>
</protein>
<feature type="compositionally biased region" description="Polar residues" evidence="1">
    <location>
        <begin position="345"/>
        <end position="355"/>
    </location>
</feature>
<feature type="region of interest" description="Disordered" evidence="1">
    <location>
        <begin position="1"/>
        <end position="98"/>
    </location>
</feature>
<feature type="compositionally biased region" description="Basic and acidic residues" evidence="1">
    <location>
        <begin position="222"/>
        <end position="235"/>
    </location>
</feature>
<dbReference type="AlphaFoldDB" id="A0A067SGW9"/>
<feature type="compositionally biased region" description="Acidic residues" evidence="1">
    <location>
        <begin position="883"/>
        <end position="896"/>
    </location>
</feature>
<feature type="region of interest" description="Disordered" evidence="1">
    <location>
        <begin position="858"/>
        <end position="911"/>
    </location>
</feature>
<feature type="compositionally biased region" description="Polar residues" evidence="1">
    <location>
        <begin position="303"/>
        <end position="317"/>
    </location>
</feature>
<name>A0A067SGW9_GALM3</name>
<dbReference type="EMBL" id="KL142398">
    <property type="protein sequence ID" value="KDR70200.1"/>
    <property type="molecule type" value="Genomic_DNA"/>
</dbReference>
<accession>A0A067SGW9</accession>
<sequence length="911" mass="98889">MSESTSSPYVHLHPISPSSSLSSTDSAPRSEPTSDEQPDLGAFTTVLREWTHLQPPPRIPVQIRSATSSTTPTFQPEQSVVGSDFYSRSGRSRNSRLSTRSGMSVWNHAPIALYLNSGTPSNDVISEDEEEYESREDGEYTPSAPNSPASTSLTVEIASEIDFPSFDGSQDSNRILLDSSPFPYHTDPGIAVAVPLESNSQRLDSRETGHTEDGLRPPSSEGHGDHSSRTSRDFVRPGVTGGSYSVPSSQSQVHSHDHSQTGSSITSVQLQSQARAPTTTAMSSSDSLALPVPVSTIITSATREVPSSTQVLHSGNDATSVNSSTSTSTLINALLTRTWDPQPPRTTSDSSFMTGSASSSNLSLLSYQIPETPPITVDEDSDRDQGPSSAFSSLRPQPPRPQLPTNQFSSSSTSLPSTSSNSGSLSLKTQRSLLSANSSSHSTTTLTARRQPPLSRPFHSSSIPQAPSLASNGSPLPNPYSPLPVHESDRPTNVGVEVRSSLGDSRGYITIRDFGVVDDIGTPDQPPSETLLFDPPRGMRAEFLPIDDDEDEEMRIESKPAPALPRFRRSDASLHKAQPSQTSVYNSGYDRPGPSGHRQPLSHRQLVAERTIHLEPQYDDDDDDYPYQYPYSHTPRSHAQAATPRGIPPRPEPSAPTSATQAEFPSQHRQVELSGQPFSQMQPQTHNTLVQRDVDTQQISRPPMEPQPQSQIYPPTKINMQTQTVAPPPATQTQPQLSPKYPFGYAPAESSTTRLHASTQSTSFTQTQELASEGHGYRHSLLGLHALPASLVSPEPDDFPEFKPAVEPVTPLTAQPQLLVETDSTRDITRLEEVSKQELPSLGYLDEALSFIAAERARWSAARPSTSWTSGPSDSREIGDEAGSGEEGEGQEGEGEAEWKQVNVERYYHRQ</sequence>
<feature type="compositionally biased region" description="Polar residues" evidence="1">
    <location>
        <begin position="261"/>
        <end position="287"/>
    </location>
</feature>
<feature type="compositionally biased region" description="Low complexity" evidence="1">
    <location>
        <begin position="318"/>
        <end position="336"/>
    </location>
</feature>
<feature type="compositionally biased region" description="Basic and acidic residues" evidence="1">
    <location>
        <begin position="203"/>
        <end position="215"/>
    </location>
</feature>
<feature type="region of interest" description="Disordered" evidence="1">
    <location>
        <begin position="372"/>
        <end position="492"/>
    </location>
</feature>
<feature type="compositionally biased region" description="Polar residues" evidence="1">
    <location>
        <begin position="458"/>
        <end position="475"/>
    </location>
</feature>
<feature type="region of interest" description="Disordered" evidence="1">
    <location>
        <begin position="615"/>
        <end position="669"/>
    </location>
</feature>
<feature type="region of interest" description="Disordered" evidence="1">
    <location>
        <begin position="118"/>
        <end position="150"/>
    </location>
</feature>
<dbReference type="Proteomes" id="UP000027222">
    <property type="component" value="Unassembled WGS sequence"/>
</dbReference>
<feature type="compositionally biased region" description="Polar residues" evidence="1">
    <location>
        <begin position="863"/>
        <end position="873"/>
    </location>
</feature>
<dbReference type="HOGENOM" id="CLU_319114_0_0_1"/>